<evidence type="ECO:0000256" key="3">
    <source>
        <dbReference type="ARBA" id="ARBA00023082"/>
    </source>
</evidence>
<evidence type="ECO:0000259" key="6">
    <source>
        <dbReference type="Pfam" id="PF08281"/>
    </source>
</evidence>
<dbReference type="GO" id="GO:0016987">
    <property type="term" value="F:sigma factor activity"/>
    <property type="evidence" value="ECO:0007669"/>
    <property type="project" value="UniProtKB-KW"/>
</dbReference>
<evidence type="ECO:0000259" key="5">
    <source>
        <dbReference type="Pfam" id="PF04542"/>
    </source>
</evidence>
<dbReference type="InterPro" id="IPR036388">
    <property type="entry name" value="WH-like_DNA-bd_sf"/>
</dbReference>
<dbReference type="InterPro" id="IPR014284">
    <property type="entry name" value="RNA_pol_sigma-70_dom"/>
</dbReference>
<organism evidence="7 8">
    <name type="scientific">Flavisolibacter ginsengisoli DSM 18119</name>
    <dbReference type="NCBI Taxonomy" id="1121884"/>
    <lineage>
        <taxon>Bacteria</taxon>
        <taxon>Pseudomonadati</taxon>
        <taxon>Bacteroidota</taxon>
        <taxon>Chitinophagia</taxon>
        <taxon>Chitinophagales</taxon>
        <taxon>Chitinophagaceae</taxon>
        <taxon>Flavisolibacter</taxon>
    </lineage>
</organism>
<protein>
    <submittedName>
        <fullName evidence="7">RNA polymerase sigma-70 factor, ECF subfamily</fullName>
    </submittedName>
</protein>
<dbReference type="PANTHER" id="PTHR43133">
    <property type="entry name" value="RNA POLYMERASE ECF-TYPE SIGMA FACTO"/>
    <property type="match status" value="1"/>
</dbReference>
<dbReference type="SUPFAM" id="SSF88659">
    <property type="entry name" value="Sigma3 and sigma4 domains of RNA polymerase sigma factors"/>
    <property type="match status" value="1"/>
</dbReference>
<proteinExistence type="inferred from homology"/>
<dbReference type="InterPro" id="IPR013249">
    <property type="entry name" value="RNA_pol_sigma70_r4_t2"/>
</dbReference>
<gene>
    <name evidence="7" type="ORF">SAMN02745131_00503</name>
</gene>
<keyword evidence="2" id="KW-0805">Transcription regulation</keyword>
<dbReference type="InterPro" id="IPR014327">
    <property type="entry name" value="RNA_pol_sigma70_bacteroid"/>
</dbReference>
<dbReference type="InterPro" id="IPR013324">
    <property type="entry name" value="RNA_pol_sigma_r3/r4-like"/>
</dbReference>
<dbReference type="GO" id="GO:0006352">
    <property type="term" value="P:DNA-templated transcription initiation"/>
    <property type="evidence" value="ECO:0007669"/>
    <property type="project" value="InterPro"/>
</dbReference>
<dbReference type="SUPFAM" id="SSF88946">
    <property type="entry name" value="Sigma2 domain of RNA polymerase sigma factors"/>
    <property type="match status" value="1"/>
</dbReference>
<evidence type="ECO:0000313" key="8">
    <source>
        <dbReference type="Proteomes" id="UP000184048"/>
    </source>
</evidence>
<evidence type="ECO:0000256" key="2">
    <source>
        <dbReference type="ARBA" id="ARBA00023015"/>
    </source>
</evidence>
<accession>A0A1M4U242</accession>
<dbReference type="PANTHER" id="PTHR43133:SF46">
    <property type="entry name" value="RNA POLYMERASE SIGMA-70 FACTOR ECF SUBFAMILY"/>
    <property type="match status" value="1"/>
</dbReference>
<dbReference type="Gene3D" id="1.10.1740.10">
    <property type="match status" value="1"/>
</dbReference>
<dbReference type="AlphaFoldDB" id="A0A1M4U242"/>
<dbReference type="Pfam" id="PF04542">
    <property type="entry name" value="Sigma70_r2"/>
    <property type="match status" value="1"/>
</dbReference>
<evidence type="ECO:0000256" key="4">
    <source>
        <dbReference type="ARBA" id="ARBA00023163"/>
    </source>
</evidence>
<comment type="similarity">
    <text evidence="1">Belongs to the sigma-70 factor family. ECF subfamily.</text>
</comment>
<dbReference type="Pfam" id="PF08281">
    <property type="entry name" value="Sigma70_r4_2"/>
    <property type="match status" value="1"/>
</dbReference>
<dbReference type="RefSeq" id="WP_072833672.1">
    <property type="nucleotide sequence ID" value="NZ_FQUU01000002.1"/>
</dbReference>
<feature type="domain" description="RNA polymerase sigma-70 region 2" evidence="5">
    <location>
        <begin position="31"/>
        <end position="97"/>
    </location>
</feature>
<dbReference type="NCBIfam" id="TIGR02985">
    <property type="entry name" value="Sig70_bacteroi1"/>
    <property type="match status" value="1"/>
</dbReference>
<dbReference type="InterPro" id="IPR013325">
    <property type="entry name" value="RNA_pol_sigma_r2"/>
</dbReference>
<dbReference type="InterPro" id="IPR039425">
    <property type="entry name" value="RNA_pol_sigma-70-like"/>
</dbReference>
<dbReference type="Gene3D" id="1.10.10.10">
    <property type="entry name" value="Winged helix-like DNA-binding domain superfamily/Winged helix DNA-binding domain"/>
    <property type="match status" value="1"/>
</dbReference>
<evidence type="ECO:0000256" key="1">
    <source>
        <dbReference type="ARBA" id="ARBA00010641"/>
    </source>
</evidence>
<reference evidence="7 8" key="1">
    <citation type="submission" date="2016-11" db="EMBL/GenBank/DDBJ databases">
        <authorList>
            <person name="Jaros S."/>
            <person name="Januszkiewicz K."/>
            <person name="Wedrychowicz H."/>
        </authorList>
    </citation>
    <scope>NUCLEOTIDE SEQUENCE [LARGE SCALE GENOMIC DNA]</scope>
    <source>
        <strain evidence="7 8">DSM 18119</strain>
    </source>
</reference>
<dbReference type="NCBIfam" id="TIGR02937">
    <property type="entry name" value="sigma70-ECF"/>
    <property type="match status" value="1"/>
</dbReference>
<dbReference type="OrthoDB" id="764619at2"/>
<dbReference type="InterPro" id="IPR007627">
    <property type="entry name" value="RNA_pol_sigma70_r2"/>
</dbReference>
<evidence type="ECO:0000313" key="7">
    <source>
        <dbReference type="EMBL" id="SHE50881.1"/>
    </source>
</evidence>
<keyword evidence="8" id="KW-1185">Reference proteome</keyword>
<sequence>MLPPNVFYEQLPDIELFQLTRQDDTKAFEALYKRHWSSLIDTAYRRLQSREKAEDIVQDIFISFYQKRDFLEITVSVQAYLYQALKYKILNEFRSENTRNTFQQHLFFKDVCKNDFANEIEAKDLGKKIDNILASLPEKCRRVFIMSRHGNKTNKDISQDLKISISTVEKHIGKALKTLKYLLPEYSVLY</sequence>
<feature type="domain" description="RNA polymerase sigma factor 70 region 4 type 2" evidence="6">
    <location>
        <begin position="128"/>
        <end position="179"/>
    </location>
</feature>
<dbReference type="GO" id="GO:0003677">
    <property type="term" value="F:DNA binding"/>
    <property type="evidence" value="ECO:0007669"/>
    <property type="project" value="InterPro"/>
</dbReference>
<keyword evidence="4" id="KW-0804">Transcription</keyword>
<dbReference type="Proteomes" id="UP000184048">
    <property type="component" value="Unassembled WGS sequence"/>
</dbReference>
<name>A0A1M4U242_9BACT</name>
<keyword evidence="3" id="KW-0731">Sigma factor</keyword>
<dbReference type="STRING" id="1121884.SAMN02745131_00503"/>
<dbReference type="EMBL" id="FQUU01000002">
    <property type="protein sequence ID" value="SHE50881.1"/>
    <property type="molecule type" value="Genomic_DNA"/>
</dbReference>